<organism evidence="3 4">
    <name type="scientific">Rotaria sordida</name>
    <dbReference type="NCBI Taxonomy" id="392033"/>
    <lineage>
        <taxon>Eukaryota</taxon>
        <taxon>Metazoa</taxon>
        <taxon>Spiralia</taxon>
        <taxon>Gnathifera</taxon>
        <taxon>Rotifera</taxon>
        <taxon>Eurotatoria</taxon>
        <taxon>Bdelloidea</taxon>
        <taxon>Philodinida</taxon>
        <taxon>Philodinidae</taxon>
        <taxon>Rotaria</taxon>
    </lineage>
</organism>
<dbReference type="EMBL" id="CAJOBD010012244">
    <property type="protein sequence ID" value="CAF4178241.1"/>
    <property type="molecule type" value="Genomic_DNA"/>
</dbReference>
<evidence type="ECO:0000313" key="4">
    <source>
        <dbReference type="Proteomes" id="UP000663836"/>
    </source>
</evidence>
<accession>A0A819ZJW0</accession>
<proteinExistence type="predicted"/>
<feature type="region of interest" description="Disordered" evidence="1">
    <location>
        <begin position="104"/>
        <end position="132"/>
    </location>
</feature>
<evidence type="ECO:0000313" key="3">
    <source>
        <dbReference type="EMBL" id="CAF4178241.1"/>
    </source>
</evidence>
<protein>
    <submittedName>
        <fullName evidence="3">Uncharacterized protein</fullName>
    </submittedName>
</protein>
<evidence type="ECO:0000256" key="1">
    <source>
        <dbReference type="SAM" id="MobiDB-lite"/>
    </source>
</evidence>
<reference evidence="3" key="1">
    <citation type="submission" date="2021-02" db="EMBL/GenBank/DDBJ databases">
        <authorList>
            <person name="Nowell W R."/>
        </authorList>
    </citation>
    <scope>NUCLEOTIDE SEQUENCE</scope>
</reference>
<evidence type="ECO:0000313" key="2">
    <source>
        <dbReference type="EMBL" id="CAF1141711.1"/>
    </source>
</evidence>
<dbReference type="Proteomes" id="UP000663836">
    <property type="component" value="Unassembled WGS sequence"/>
</dbReference>
<dbReference type="EMBL" id="CAJNOT010001080">
    <property type="protein sequence ID" value="CAF1141711.1"/>
    <property type="molecule type" value="Genomic_DNA"/>
</dbReference>
<dbReference type="InterPro" id="IPR003923">
    <property type="entry name" value="TAF10"/>
</dbReference>
<dbReference type="Pfam" id="PF03540">
    <property type="entry name" value="TAF10"/>
    <property type="match status" value="1"/>
</dbReference>
<sequence length="132" mass="14874">MASQASNVSTNDEDDLVNVEDIEQLCNRISKYEPSFRISLIQYHLKRLGISCNDERLVKLLTLSFETMIRSIVADCARVNKDNNNTSSKTLTSELLSQTLLNTTTTTDNNNQTTTNTQQSTNSTLDINDFFD</sequence>
<comment type="caution">
    <text evidence="3">The sequence shown here is derived from an EMBL/GenBank/DDBJ whole genome shotgun (WGS) entry which is preliminary data.</text>
</comment>
<dbReference type="GO" id="GO:0005634">
    <property type="term" value="C:nucleus"/>
    <property type="evidence" value="ECO:0007669"/>
    <property type="project" value="InterPro"/>
</dbReference>
<dbReference type="GO" id="GO:0006352">
    <property type="term" value="P:DNA-templated transcription initiation"/>
    <property type="evidence" value="ECO:0007669"/>
    <property type="project" value="InterPro"/>
</dbReference>
<gene>
    <name evidence="3" type="ORF">JBS370_LOCUS35371</name>
    <name evidence="2" type="ORF">ZHD862_LOCUS19677</name>
</gene>
<dbReference type="AlphaFoldDB" id="A0A819ZJW0"/>
<dbReference type="Proteomes" id="UP000663864">
    <property type="component" value="Unassembled WGS sequence"/>
</dbReference>
<feature type="compositionally biased region" description="Low complexity" evidence="1">
    <location>
        <begin position="104"/>
        <end position="125"/>
    </location>
</feature>
<name>A0A819ZJW0_9BILA</name>